<feature type="compositionally biased region" description="Pro residues" evidence="1">
    <location>
        <begin position="17"/>
        <end position="26"/>
    </location>
</feature>
<dbReference type="CDD" id="cd06974">
    <property type="entry name" value="TerD_like"/>
    <property type="match status" value="1"/>
</dbReference>
<evidence type="ECO:0000313" key="2">
    <source>
        <dbReference type="EMBL" id="PHV68718.1"/>
    </source>
</evidence>
<evidence type="ECO:0000313" key="3">
    <source>
        <dbReference type="Proteomes" id="UP000225108"/>
    </source>
</evidence>
<name>A0A2G3PS80_WILMA</name>
<dbReference type="AlphaFoldDB" id="A0A2G3PS80"/>
<accession>A0A2G3PS80</accession>
<dbReference type="InterPro" id="IPR003325">
    <property type="entry name" value="TerD"/>
</dbReference>
<dbReference type="EMBL" id="PEBD01000004">
    <property type="protein sequence ID" value="PHV68718.1"/>
    <property type="molecule type" value="Genomic_DNA"/>
</dbReference>
<dbReference type="RefSeq" id="WP_099381822.1">
    <property type="nucleotide sequence ID" value="NZ_PEBD01000004.1"/>
</dbReference>
<gene>
    <name evidence="2" type="ORF">CSW57_05990</name>
</gene>
<reference evidence="2 3" key="1">
    <citation type="submission" date="2017-10" db="EMBL/GenBank/DDBJ databases">
        <title>The draft genome sequence of Williamsia sp. BULT 1.1 isolated from the semi-arid grassland soils from South Africa.</title>
        <authorList>
            <person name="Kabwe M.H."/>
            <person name="Govender N."/>
            <person name="Mutseka Lunga P."/>
            <person name="Vikram S."/>
            <person name="Makhalanyane T.P."/>
        </authorList>
    </citation>
    <scope>NUCLEOTIDE SEQUENCE [LARGE SCALE GENOMIC DNA]</scope>
    <source>
        <strain evidence="2 3">BULT 1.1</strain>
    </source>
</reference>
<comment type="caution">
    <text evidence="2">The sequence shown here is derived from an EMBL/GenBank/DDBJ whole genome shotgun (WGS) entry which is preliminary data.</text>
</comment>
<feature type="region of interest" description="Disordered" evidence="1">
    <location>
        <begin position="1"/>
        <end position="28"/>
    </location>
</feature>
<dbReference type="Gene3D" id="2.60.60.30">
    <property type="entry name" value="sav2460 like domains"/>
    <property type="match status" value="1"/>
</dbReference>
<sequence length="233" mass="24645">MAIDYTKRPKPSQAPSTPAPVPPATPAPAAASAVNLSKIALTKQAPSVNLAKPGASGGTIRINLNWAQGESSGGLFGKRKKGVDLDLRCLYELADGSRGGIGALDRAFGSLDRKPFIQLDSDDRSGNSVGGENMFVNLANPAVFRRILVFADIYAGSPNWAAVDGVVTVESQFGPPIEVRMDSAKNNLRTASIALIEVGAQGVTITRAVEYFSGGDKMDKHFRWGMNWGRGSK</sequence>
<proteinExistence type="predicted"/>
<dbReference type="Proteomes" id="UP000225108">
    <property type="component" value="Unassembled WGS sequence"/>
</dbReference>
<organism evidence="2 3">
    <name type="scientific">Williamsia marianensis</name>
    <dbReference type="NCBI Taxonomy" id="85044"/>
    <lineage>
        <taxon>Bacteria</taxon>
        <taxon>Bacillati</taxon>
        <taxon>Actinomycetota</taxon>
        <taxon>Actinomycetes</taxon>
        <taxon>Mycobacteriales</taxon>
        <taxon>Nocardiaceae</taxon>
        <taxon>Williamsia</taxon>
    </lineage>
</organism>
<protein>
    <submittedName>
        <fullName evidence="2">Tellurium resistance</fullName>
    </submittedName>
</protein>
<evidence type="ECO:0000256" key="1">
    <source>
        <dbReference type="SAM" id="MobiDB-lite"/>
    </source>
</evidence>